<comment type="caution">
    <text evidence="1">The sequence shown here is derived from an EMBL/GenBank/DDBJ whole genome shotgun (WGS) entry which is preliminary data.</text>
</comment>
<gene>
    <name evidence="1" type="ORF">N476_10900</name>
</gene>
<sequence>MPQKVTLVTFLFVSQKNMMALIMANKQAVTYLQR</sequence>
<proteinExistence type="predicted"/>
<name>A0A167FNR5_9GAMM</name>
<accession>A0A167FNR5</accession>
<dbReference type="AlphaFoldDB" id="A0A167FNR5"/>
<protein>
    <submittedName>
        <fullName evidence="1">Uncharacterized protein</fullName>
    </submittedName>
</protein>
<dbReference type="EMBL" id="AUXZ01000062">
    <property type="protein sequence ID" value="KZN52563.1"/>
    <property type="molecule type" value="Genomic_DNA"/>
</dbReference>
<organism evidence="1 2">
    <name type="scientific">Pseudoalteromonas luteoviolacea H33</name>
    <dbReference type="NCBI Taxonomy" id="1365251"/>
    <lineage>
        <taxon>Bacteria</taxon>
        <taxon>Pseudomonadati</taxon>
        <taxon>Pseudomonadota</taxon>
        <taxon>Gammaproteobacteria</taxon>
        <taxon>Alteromonadales</taxon>
        <taxon>Pseudoalteromonadaceae</taxon>
        <taxon>Pseudoalteromonas</taxon>
    </lineage>
</organism>
<dbReference type="PATRIC" id="fig|1365251.3.peg.1101"/>
<evidence type="ECO:0000313" key="1">
    <source>
        <dbReference type="EMBL" id="KZN52563.1"/>
    </source>
</evidence>
<dbReference type="Proteomes" id="UP000076503">
    <property type="component" value="Unassembled WGS sequence"/>
</dbReference>
<evidence type="ECO:0000313" key="2">
    <source>
        <dbReference type="Proteomes" id="UP000076503"/>
    </source>
</evidence>
<reference evidence="1 2" key="1">
    <citation type="submission" date="2013-07" db="EMBL/GenBank/DDBJ databases">
        <title>Comparative Genomic and Metabolomic Analysis of Twelve Strains of Pseudoalteromonas luteoviolacea.</title>
        <authorList>
            <person name="Vynne N.G."/>
            <person name="Mansson M."/>
            <person name="Gram L."/>
        </authorList>
    </citation>
    <scope>NUCLEOTIDE SEQUENCE [LARGE SCALE GENOMIC DNA]</scope>
    <source>
        <strain evidence="1 2">H33</strain>
    </source>
</reference>